<evidence type="ECO:0000259" key="9">
    <source>
        <dbReference type="PROSITE" id="PS50156"/>
    </source>
</evidence>
<feature type="domain" description="SSD" evidence="9">
    <location>
        <begin position="547"/>
        <end position="675"/>
    </location>
</feature>
<dbReference type="Proteomes" id="UP000321234">
    <property type="component" value="Unassembled WGS sequence"/>
</dbReference>
<feature type="transmembrane region" description="Helical" evidence="8">
    <location>
        <begin position="577"/>
        <end position="601"/>
    </location>
</feature>
<dbReference type="PROSITE" id="PS50156">
    <property type="entry name" value="SSD"/>
    <property type="match status" value="2"/>
</dbReference>
<evidence type="ECO:0000256" key="1">
    <source>
        <dbReference type="ARBA" id="ARBA00004651"/>
    </source>
</evidence>
<comment type="similarity">
    <text evidence="2">Belongs to the resistance-nodulation-cell division (RND) (TC 2.A.6) family. MmpL subfamily.</text>
</comment>
<evidence type="ECO:0000256" key="8">
    <source>
        <dbReference type="SAM" id="Phobius"/>
    </source>
</evidence>
<dbReference type="GO" id="GO:0005886">
    <property type="term" value="C:plasma membrane"/>
    <property type="evidence" value="ECO:0007669"/>
    <property type="project" value="UniProtKB-SubCell"/>
</dbReference>
<feature type="domain" description="SSD" evidence="9">
    <location>
        <begin position="224"/>
        <end position="330"/>
    </location>
</feature>
<dbReference type="EMBL" id="VKAC01000011">
    <property type="protein sequence ID" value="TXR52891.1"/>
    <property type="molecule type" value="Genomic_DNA"/>
</dbReference>
<dbReference type="Pfam" id="PF03176">
    <property type="entry name" value="MMPL"/>
    <property type="match status" value="2"/>
</dbReference>
<feature type="transmembrane region" description="Helical" evidence="8">
    <location>
        <begin position="652"/>
        <end position="677"/>
    </location>
</feature>
<evidence type="ECO:0000256" key="3">
    <source>
        <dbReference type="ARBA" id="ARBA00022475"/>
    </source>
</evidence>
<evidence type="ECO:0000256" key="4">
    <source>
        <dbReference type="ARBA" id="ARBA00022692"/>
    </source>
</evidence>
<feature type="transmembrane region" description="Helical" evidence="8">
    <location>
        <begin position="311"/>
        <end position="332"/>
    </location>
</feature>
<dbReference type="Gene3D" id="1.20.1640.10">
    <property type="entry name" value="Multidrug efflux transporter AcrB transmembrane domain"/>
    <property type="match status" value="2"/>
</dbReference>
<dbReference type="PANTHER" id="PTHR33406:SF6">
    <property type="entry name" value="MEMBRANE PROTEIN YDGH-RELATED"/>
    <property type="match status" value="1"/>
</dbReference>
<keyword evidence="3" id="KW-1003">Cell membrane</keyword>
<feature type="transmembrane region" description="Helical" evidence="8">
    <location>
        <begin position="172"/>
        <end position="191"/>
    </location>
</feature>
<organism evidence="10 11">
    <name type="scientific">Quadrisphaera setariae</name>
    <dbReference type="NCBI Taxonomy" id="2593304"/>
    <lineage>
        <taxon>Bacteria</taxon>
        <taxon>Bacillati</taxon>
        <taxon>Actinomycetota</taxon>
        <taxon>Actinomycetes</taxon>
        <taxon>Kineosporiales</taxon>
        <taxon>Kineosporiaceae</taxon>
        <taxon>Quadrisphaera</taxon>
    </lineage>
</organism>
<reference evidence="10 11" key="1">
    <citation type="submission" date="2019-07" db="EMBL/GenBank/DDBJ databases">
        <title>Quadrisphaera sp. strain DD2A genome sequencing and assembly.</title>
        <authorList>
            <person name="Kim I."/>
        </authorList>
    </citation>
    <scope>NUCLEOTIDE SEQUENCE [LARGE SCALE GENOMIC DNA]</scope>
    <source>
        <strain evidence="10 11">DD2A</strain>
    </source>
</reference>
<protein>
    <submittedName>
        <fullName evidence="10">MMPL family transporter</fullName>
    </submittedName>
</protein>
<dbReference type="OrthoDB" id="2365435at2"/>
<feature type="transmembrane region" description="Helical" evidence="8">
    <location>
        <begin position="12"/>
        <end position="32"/>
    </location>
</feature>
<feature type="transmembrane region" description="Helical" evidence="8">
    <location>
        <begin position="198"/>
        <end position="220"/>
    </location>
</feature>
<keyword evidence="5 8" id="KW-1133">Transmembrane helix</keyword>
<comment type="caution">
    <text evidence="10">The sequence shown here is derived from an EMBL/GenBank/DDBJ whole genome shotgun (WGS) entry which is preliminary data.</text>
</comment>
<keyword evidence="6 8" id="KW-0472">Membrane</keyword>
<feature type="transmembrane region" description="Helical" evidence="8">
    <location>
        <begin position="520"/>
        <end position="537"/>
    </location>
</feature>
<feature type="transmembrane region" description="Helical" evidence="8">
    <location>
        <begin position="366"/>
        <end position="386"/>
    </location>
</feature>
<evidence type="ECO:0000256" key="5">
    <source>
        <dbReference type="ARBA" id="ARBA00022989"/>
    </source>
</evidence>
<feature type="transmembrane region" description="Helical" evidence="8">
    <location>
        <begin position="276"/>
        <end position="299"/>
    </location>
</feature>
<sequence length="708" mass="71623">MRSVLQAPVGRRSAWASVVLGLLVVVGLLAFAPSPDRGNGVSAGLPSSADSVQVAELAKQLPGADATSALVVVRRDGGLQAGDTAALQQLSGQLAQVAEGGRVAPPVVSQDGTTALVAVPLSTAGGTEALADTVKDIRAEVRSATAELPDGLTAEVTGGAAFTTDIAASFDGANFTLLLTTVLVVAALLLVTYRSPVLWLVPLAVVGASAAAATALFAVVSRTFGLVLDPSTGGIADVLVFGAGTNYALLLIARYREELRREPDRRLAMTRAWRGAAPAIAASAGTVVLSLLALSFAVLGSNRSVGQFGALGIAVAALFALFVLPSALVLCGRGVFWPFVPKVGSAETSLSGPWSRVGRAVVKRPWRVVAVAVAVLAVMAAGLSGARLGLSQTEQFRVQAESVDGLETLAKGFPAGAADPARVIVRSTDPAVVQGVVDAASASEGVASASAGRQAAGTGGGTGITEVTAVLDGDPGSPAAIATVERLRSAVSDVPGGALVGGSTASDLDVKTATERDLRVVAPLVLLVVLAVLVVLLRAVVGPLVLVATVVASFFAALGAGNWLATSVLGYPGLDTGVPLLAFLFLVALGVDYNIFLVTRVREEVPARGTREAVVVGVSVTGAVITSAGVLLAAVFTVLGVLPLITLTELGIIVGLGVLLDTLLVRTLLVPALFTLLDRRAWWPGALSRSGRHRGAAHTSAQRELAPR</sequence>
<keyword evidence="4 8" id="KW-0812">Transmembrane</keyword>
<evidence type="ECO:0000256" key="6">
    <source>
        <dbReference type="ARBA" id="ARBA00023136"/>
    </source>
</evidence>
<accession>A0A5C8Z6V3</accession>
<comment type="subcellular location">
    <subcellularLocation>
        <location evidence="1">Cell membrane</location>
        <topology evidence="1">Multi-pass membrane protein</topology>
    </subcellularLocation>
</comment>
<evidence type="ECO:0000256" key="2">
    <source>
        <dbReference type="ARBA" id="ARBA00010157"/>
    </source>
</evidence>
<keyword evidence="11" id="KW-1185">Reference proteome</keyword>
<evidence type="ECO:0000313" key="10">
    <source>
        <dbReference type="EMBL" id="TXR52891.1"/>
    </source>
</evidence>
<dbReference type="InterPro" id="IPR004869">
    <property type="entry name" value="MMPL_dom"/>
</dbReference>
<name>A0A5C8Z6V3_9ACTN</name>
<dbReference type="PANTHER" id="PTHR33406">
    <property type="entry name" value="MEMBRANE PROTEIN MJ1562-RELATED"/>
    <property type="match status" value="1"/>
</dbReference>
<evidence type="ECO:0000256" key="7">
    <source>
        <dbReference type="SAM" id="MobiDB-lite"/>
    </source>
</evidence>
<gene>
    <name evidence="10" type="ORF">FMM08_17465</name>
</gene>
<dbReference type="SUPFAM" id="SSF82866">
    <property type="entry name" value="Multidrug efflux transporter AcrB transmembrane domain"/>
    <property type="match status" value="2"/>
</dbReference>
<evidence type="ECO:0000313" key="11">
    <source>
        <dbReference type="Proteomes" id="UP000321234"/>
    </source>
</evidence>
<feature type="transmembrane region" description="Helical" evidence="8">
    <location>
        <begin position="544"/>
        <end position="565"/>
    </location>
</feature>
<dbReference type="AlphaFoldDB" id="A0A5C8Z6V3"/>
<feature type="region of interest" description="Disordered" evidence="7">
    <location>
        <begin position="689"/>
        <end position="708"/>
    </location>
</feature>
<feature type="transmembrane region" description="Helical" evidence="8">
    <location>
        <begin position="613"/>
        <end position="646"/>
    </location>
</feature>
<proteinExistence type="inferred from homology"/>
<dbReference type="InterPro" id="IPR050545">
    <property type="entry name" value="Mycobact_MmpL"/>
</dbReference>
<feature type="transmembrane region" description="Helical" evidence="8">
    <location>
        <begin position="232"/>
        <end position="255"/>
    </location>
</feature>
<dbReference type="InterPro" id="IPR000731">
    <property type="entry name" value="SSD"/>
</dbReference>